<proteinExistence type="inferred from homology"/>
<keyword evidence="3" id="KW-1185">Reference proteome</keyword>
<dbReference type="PANTHER" id="PTHR24305:SF166">
    <property type="entry name" value="CYTOCHROME P450 12A4, MITOCHONDRIAL-RELATED"/>
    <property type="match status" value="1"/>
</dbReference>
<dbReference type="GO" id="GO:0005506">
    <property type="term" value="F:iron ion binding"/>
    <property type="evidence" value="ECO:0007669"/>
    <property type="project" value="InterPro"/>
</dbReference>
<protein>
    <recommendedName>
        <fullName evidence="4">Cytochrome P450</fullName>
    </recommendedName>
</protein>
<dbReference type="EMBL" id="CP016174">
    <property type="protein sequence ID" value="ANN17728.1"/>
    <property type="molecule type" value="Genomic_DNA"/>
</dbReference>
<dbReference type="InterPro" id="IPR050121">
    <property type="entry name" value="Cytochrome_P450_monoxygenase"/>
</dbReference>
<accession>A0A193BZZ2</accession>
<dbReference type="eggNOG" id="COG2124">
    <property type="taxonomic scope" value="Bacteria"/>
</dbReference>
<evidence type="ECO:0000256" key="1">
    <source>
        <dbReference type="ARBA" id="ARBA00010617"/>
    </source>
</evidence>
<comment type="similarity">
    <text evidence="1">Belongs to the cytochrome P450 family.</text>
</comment>
<evidence type="ECO:0008006" key="4">
    <source>
        <dbReference type="Google" id="ProtNLM"/>
    </source>
</evidence>
<dbReference type="InterPro" id="IPR036396">
    <property type="entry name" value="Cyt_P450_sf"/>
</dbReference>
<dbReference type="InterPro" id="IPR001128">
    <property type="entry name" value="Cyt_P450"/>
</dbReference>
<dbReference type="PANTHER" id="PTHR24305">
    <property type="entry name" value="CYTOCHROME P450"/>
    <property type="match status" value="1"/>
</dbReference>
<dbReference type="SUPFAM" id="SSF48264">
    <property type="entry name" value="Cytochrome P450"/>
    <property type="match status" value="1"/>
</dbReference>
<dbReference type="KEGG" id="aori:SD37_20135"/>
<organism evidence="2 3">
    <name type="scientific">Amycolatopsis orientalis</name>
    <name type="common">Nocardia orientalis</name>
    <dbReference type="NCBI Taxonomy" id="31958"/>
    <lineage>
        <taxon>Bacteria</taxon>
        <taxon>Bacillati</taxon>
        <taxon>Actinomycetota</taxon>
        <taxon>Actinomycetes</taxon>
        <taxon>Pseudonocardiales</taxon>
        <taxon>Pseudonocardiaceae</taxon>
        <taxon>Amycolatopsis</taxon>
    </lineage>
</organism>
<dbReference type="CDD" id="cd00302">
    <property type="entry name" value="cytochrome_P450"/>
    <property type="match status" value="1"/>
</dbReference>
<sequence>MHTVVDGVPGGLMADPLRHLLTWDRAGKPPVVLFEPGRYLVSDAEIVRTVLASTTEPFEARAATLGAASDWIPGSPKSRPVNAAIARELDTVLRSLPKERIAEELAAAMGGEVWPTAVSDLYLRLFGERLLPDLTPSARKALNRALAFSNRRDRDKSAVLALRRRIAHSRAEAALHRWASDRDGDTGFQKAIHDTVGSMDDVALMLHGLIGAICRATAMVISWCVLLDSGWRLGMPAGATLTRAEPRDPVEDRVREALRLWPTAWLMSRKVTTPVEVGGGALSPGERLYLCTFLLHRDPRVWNDADEYLPSRWENPPEGYKAVYLPYGFGAAACVGSRFVNQATARVLECWSELPAAKIELRKENPVMGPILAPPEFRFVQDQV</sequence>
<dbReference type="GO" id="GO:0020037">
    <property type="term" value="F:heme binding"/>
    <property type="evidence" value="ECO:0007669"/>
    <property type="project" value="InterPro"/>
</dbReference>
<name>A0A193BZZ2_AMYOR</name>
<dbReference type="RefSeq" id="WP_065912895.1">
    <property type="nucleotide sequence ID" value="NZ_CP016174.1"/>
</dbReference>
<dbReference type="Proteomes" id="UP000093695">
    <property type="component" value="Chromosome"/>
</dbReference>
<dbReference type="GO" id="GO:0004497">
    <property type="term" value="F:monooxygenase activity"/>
    <property type="evidence" value="ECO:0007669"/>
    <property type="project" value="InterPro"/>
</dbReference>
<dbReference type="Pfam" id="PF00067">
    <property type="entry name" value="p450"/>
    <property type="match status" value="1"/>
</dbReference>
<gene>
    <name evidence="2" type="ORF">SD37_20135</name>
</gene>
<dbReference type="AlphaFoldDB" id="A0A193BZZ2"/>
<evidence type="ECO:0000313" key="3">
    <source>
        <dbReference type="Proteomes" id="UP000093695"/>
    </source>
</evidence>
<dbReference type="GO" id="GO:0016705">
    <property type="term" value="F:oxidoreductase activity, acting on paired donors, with incorporation or reduction of molecular oxygen"/>
    <property type="evidence" value="ECO:0007669"/>
    <property type="project" value="InterPro"/>
</dbReference>
<dbReference type="Gene3D" id="1.10.630.10">
    <property type="entry name" value="Cytochrome P450"/>
    <property type="match status" value="1"/>
</dbReference>
<reference evidence="2 3" key="1">
    <citation type="journal article" date="2015" name="Genome Announc.">
        <title>Draft Genome Sequence of Norvancomycin-Producing Strain Amycolatopsis orientalis CPCC200066.</title>
        <authorList>
            <person name="Lei X."/>
            <person name="Yuan F."/>
            <person name="Shi Y."/>
            <person name="Li X."/>
            <person name="Wang L."/>
            <person name="Hong B."/>
        </authorList>
    </citation>
    <scope>NUCLEOTIDE SEQUENCE [LARGE SCALE GENOMIC DNA]</scope>
    <source>
        <strain evidence="2 3">B-37</strain>
    </source>
</reference>
<dbReference type="STRING" id="31958.SD37_20135"/>
<evidence type="ECO:0000313" key="2">
    <source>
        <dbReference type="EMBL" id="ANN17728.1"/>
    </source>
</evidence>